<dbReference type="EMBL" id="CM003374">
    <property type="protein sequence ID" value="KOM41232.1"/>
    <property type="molecule type" value="Genomic_DNA"/>
</dbReference>
<gene>
    <name evidence="1" type="ORF">LR48_Vigan04g143000</name>
</gene>
<protein>
    <submittedName>
        <fullName evidence="1">Uncharacterized protein</fullName>
    </submittedName>
</protein>
<dbReference type="Proteomes" id="UP000053144">
    <property type="component" value="Chromosome 4"/>
</dbReference>
<dbReference type="AlphaFoldDB" id="A0A0L9UF89"/>
<dbReference type="Gramene" id="KOM41232">
    <property type="protein sequence ID" value="KOM41232"/>
    <property type="gene ID" value="LR48_Vigan04g143000"/>
</dbReference>
<sequence length="96" mass="10905">MKLEGNENPKLGSVCHPLPCIVYHPMHTLFITKLPFYRGKSKTKKRKKMKEIGERGKNRIMIEASQINSFLFGREPLSALKSTMELAPSSTPLLFS</sequence>
<accession>A0A0L9UF89</accession>
<name>A0A0L9UF89_PHAAN</name>
<reference evidence="2" key="1">
    <citation type="journal article" date="2015" name="Proc. Natl. Acad. Sci. U.S.A.">
        <title>Genome sequencing of adzuki bean (Vigna angularis) provides insight into high starch and low fat accumulation and domestication.</title>
        <authorList>
            <person name="Yang K."/>
            <person name="Tian Z."/>
            <person name="Chen C."/>
            <person name="Luo L."/>
            <person name="Zhao B."/>
            <person name="Wang Z."/>
            <person name="Yu L."/>
            <person name="Li Y."/>
            <person name="Sun Y."/>
            <person name="Li W."/>
            <person name="Chen Y."/>
            <person name="Li Y."/>
            <person name="Zhang Y."/>
            <person name="Ai D."/>
            <person name="Zhao J."/>
            <person name="Shang C."/>
            <person name="Ma Y."/>
            <person name="Wu B."/>
            <person name="Wang M."/>
            <person name="Gao L."/>
            <person name="Sun D."/>
            <person name="Zhang P."/>
            <person name="Guo F."/>
            <person name="Wang W."/>
            <person name="Li Y."/>
            <person name="Wang J."/>
            <person name="Varshney R.K."/>
            <person name="Wang J."/>
            <person name="Ling H.Q."/>
            <person name="Wan P."/>
        </authorList>
    </citation>
    <scope>NUCLEOTIDE SEQUENCE</scope>
    <source>
        <strain evidence="2">cv. Jingnong 6</strain>
    </source>
</reference>
<evidence type="ECO:0000313" key="2">
    <source>
        <dbReference type="Proteomes" id="UP000053144"/>
    </source>
</evidence>
<organism evidence="1 2">
    <name type="scientific">Phaseolus angularis</name>
    <name type="common">Azuki bean</name>
    <name type="synonym">Vigna angularis</name>
    <dbReference type="NCBI Taxonomy" id="3914"/>
    <lineage>
        <taxon>Eukaryota</taxon>
        <taxon>Viridiplantae</taxon>
        <taxon>Streptophyta</taxon>
        <taxon>Embryophyta</taxon>
        <taxon>Tracheophyta</taxon>
        <taxon>Spermatophyta</taxon>
        <taxon>Magnoliopsida</taxon>
        <taxon>eudicotyledons</taxon>
        <taxon>Gunneridae</taxon>
        <taxon>Pentapetalae</taxon>
        <taxon>rosids</taxon>
        <taxon>fabids</taxon>
        <taxon>Fabales</taxon>
        <taxon>Fabaceae</taxon>
        <taxon>Papilionoideae</taxon>
        <taxon>50 kb inversion clade</taxon>
        <taxon>NPAAA clade</taxon>
        <taxon>indigoferoid/millettioid clade</taxon>
        <taxon>Phaseoleae</taxon>
        <taxon>Vigna</taxon>
    </lineage>
</organism>
<evidence type="ECO:0000313" key="1">
    <source>
        <dbReference type="EMBL" id="KOM41232.1"/>
    </source>
</evidence>
<proteinExistence type="predicted"/>